<gene>
    <name evidence="1" type="ORF">N5J23_11545</name>
</gene>
<dbReference type="RefSeq" id="WP_279852484.1">
    <property type="nucleotide sequence ID" value="NZ_JAOCIA010000019.1"/>
</dbReference>
<sequence length="145" mass="15567">MQPSDRQPPRFVPTLTEVVEPAVVSPTRLPDPAQDVPDRVPVQPVSVAEVPPTPAAPVGVPAMTPDALRDQGLALAQTLQLRVMERLDGVLEERLRYALADVVQLQTQALYQSIRQEVEGLVSAAVNEAVAQELAELRAPPGARG</sequence>
<protein>
    <recommendedName>
        <fullName evidence="3">DUF2486 domain-containing protein</fullName>
    </recommendedName>
</protein>
<dbReference type="EMBL" id="JAOCJW010000021">
    <property type="protein sequence ID" value="MDH2006173.1"/>
    <property type="molecule type" value="Genomic_DNA"/>
</dbReference>
<organism evidence="1 2">
    <name type="scientific">Comamonas aquatica</name>
    <dbReference type="NCBI Taxonomy" id="225991"/>
    <lineage>
        <taxon>Bacteria</taxon>
        <taxon>Pseudomonadati</taxon>
        <taxon>Pseudomonadota</taxon>
        <taxon>Betaproteobacteria</taxon>
        <taxon>Burkholderiales</taxon>
        <taxon>Comamonadaceae</taxon>
        <taxon>Comamonas</taxon>
    </lineage>
</organism>
<proteinExistence type="predicted"/>
<dbReference type="AlphaFoldDB" id="A0AA42W433"/>
<reference evidence="1" key="1">
    <citation type="submission" date="2022-09" db="EMBL/GenBank/DDBJ databases">
        <title>Intensive care unit water sources are persistently colonized with multi-drug resistant bacteria and are the site of extensive horizontal gene transfer of antibiotic resistance genes.</title>
        <authorList>
            <person name="Diorio-Toth L."/>
        </authorList>
    </citation>
    <scope>NUCLEOTIDE SEQUENCE</scope>
    <source>
        <strain evidence="1">GD03686</strain>
    </source>
</reference>
<evidence type="ECO:0008006" key="3">
    <source>
        <dbReference type="Google" id="ProtNLM"/>
    </source>
</evidence>
<comment type="caution">
    <text evidence="1">The sequence shown here is derived from an EMBL/GenBank/DDBJ whole genome shotgun (WGS) entry which is preliminary data.</text>
</comment>
<evidence type="ECO:0000313" key="1">
    <source>
        <dbReference type="EMBL" id="MDH2006173.1"/>
    </source>
</evidence>
<dbReference type="Proteomes" id="UP001161294">
    <property type="component" value="Unassembled WGS sequence"/>
</dbReference>
<name>A0AA42W433_9BURK</name>
<evidence type="ECO:0000313" key="2">
    <source>
        <dbReference type="Proteomes" id="UP001161294"/>
    </source>
</evidence>
<accession>A0AA42W433</accession>